<keyword evidence="4" id="KW-1185">Reference proteome</keyword>
<dbReference type="InterPro" id="IPR014839">
    <property type="entry name" value="Crt10"/>
</dbReference>
<gene>
    <name evidence="3" type="ORF">B0H65DRAFT_450352</name>
</gene>
<feature type="region of interest" description="Disordered" evidence="2">
    <location>
        <begin position="1"/>
        <end position="29"/>
    </location>
</feature>
<evidence type="ECO:0000313" key="4">
    <source>
        <dbReference type="Proteomes" id="UP001278500"/>
    </source>
</evidence>
<reference evidence="3" key="1">
    <citation type="journal article" date="2023" name="Mol. Phylogenet. Evol.">
        <title>Genome-scale phylogeny and comparative genomics of the fungal order Sordariales.</title>
        <authorList>
            <person name="Hensen N."/>
            <person name="Bonometti L."/>
            <person name="Westerberg I."/>
            <person name="Brannstrom I.O."/>
            <person name="Guillou S."/>
            <person name="Cros-Aarteil S."/>
            <person name="Calhoun S."/>
            <person name="Haridas S."/>
            <person name="Kuo A."/>
            <person name="Mondo S."/>
            <person name="Pangilinan J."/>
            <person name="Riley R."/>
            <person name="LaButti K."/>
            <person name="Andreopoulos B."/>
            <person name="Lipzen A."/>
            <person name="Chen C."/>
            <person name="Yan M."/>
            <person name="Daum C."/>
            <person name="Ng V."/>
            <person name="Clum A."/>
            <person name="Steindorff A."/>
            <person name="Ohm R.A."/>
            <person name="Martin F."/>
            <person name="Silar P."/>
            <person name="Natvig D.O."/>
            <person name="Lalanne C."/>
            <person name="Gautier V."/>
            <person name="Ament-Velasquez S.L."/>
            <person name="Kruys A."/>
            <person name="Hutchinson M.I."/>
            <person name="Powell A.J."/>
            <person name="Barry K."/>
            <person name="Miller A.N."/>
            <person name="Grigoriev I.V."/>
            <person name="Debuchy R."/>
            <person name="Gladieux P."/>
            <person name="Hiltunen Thoren M."/>
            <person name="Johannesson H."/>
        </authorList>
    </citation>
    <scope>NUCLEOTIDE SEQUENCE</scope>
    <source>
        <strain evidence="3">CBS 560.94</strain>
    </source>
</reference>
<dbReference type="EMBL" id="JAUEPP010000001">
    <property type="protein sequence ID" value="KAK3354988.1"/>
    <property type="molecule type" value="Genomic_DNA"/>
</dbReference>
<protein>
    <recommendedName>
        <fullName evidence="5">CRT10-domain-containing protein</fullName>
    </recommendedName>
</protein>
<sequence length="842" mass="95833">MMEPYTHIDTPRPYLSSDGGEDGNEGDGAFRSSIDFLSVDRICHVQTAESRFGADVGPDIRSFVYEPWHSFDIDDDVLSSTDDNTEDELSDEMDSIELNEQDLGLGVTPDWTPDIVAPWAQLATTMSPTPPPQIPIGLQAPGVPDDLLAQLQLLQQQSQQQQQQFQQLQQQFQQIQQQGQQLLQQQQLQQQEEGGREQGQQRFPRAQRLRLNLTALSQKYNLYFASYQNKIHVFIPRKVPNILPRPCLVLKPKKLKTEWPVRPAIDQSFGHQINHLMIGNLGHLEVLFFAFDDGDVGAYYTHTIAHYILSTSRQREAKGRPPPRSLVPKEFFHENVGESAWGLAIHQESRLLAVSSNKAEVTVFAFALRQNRPHNLKDDPTPYLDPSPQIWPGQTALGLERDFRTRTRTWKIILPLDARGSNIPNISFCDDEQGCAEYVVAQDIRLRTWFLDIWRLGYPAVDIMHETSKMNYVTPSNIGWGVMVLPDSCFKQTASLHECLGLPPEELSGGTLRSAQFWLDTTHSLSHVRDLANPLSYSIPAPHSPSFLDPRRIAGFPIEEDLDEESGADEETEISDAARPWTNVNFGPTDRRSMILNAELPRPRQAPPAYLDDTHDGIHLAQFIVPRFAHVPDASSLRRERYSRWPTPAVPFSYCDFFSRYATKNMSILLTSSTDVCLLHMDPQGTPVLCRQVLPHYNHLNRHQSPYDLHRDYSQRIGMLLHVPELNLVVLGSLCGRVALLRLTKTAKLFYGAPVRRGFRVEMVLPRRSEEDKRMRPWCTLHGIAISPMPDPRTDCISLHGEGDESQEPALKKWRLVLHYLDHTILTYIIMKSKDDEDLLVV</sequence>
<reference evidence="3" key="2">
    <citation type="submission" date="2023-06" db="EMBL/GenBank/DDBJ databases">
        <authorList>
            <consortium name="Lawrence Berkeley National Laboratory"/>
            <person name="Haridas S."/>
            <person name="Hensen N."/>
            <person name="Bonometti L."/>
            <person name="Westerberg I."/>
            <person name="Brannstrom I.O."/>
            <person name="Guillou S."/>
            <person name="Cros-Aarteil S."/>
            <person name="Calhoun S."/>
            <person name="Kuo A."/>
            <person name="Mondo S."/>
            <person name="Pangilinan J."/>
            <person name="Riley R."/>
            <person name="Labutti K."/>
            <person name="Andreopoulos B."/>
            <person name="Lipzen A."/>
            <person name="Chen C."/>
            <person name="Yanf M."/>
            <person name="Daum C."/>
            <person name="Ng V."/>
            <person name="Clum A."/>
            <person name="Steindorff A."/>
            <person name="Ohm R."/>
            <person name="Martin F."/>
            <person name="Silar P."/>
            <person name="Natvig D."/>
            <person name="Lalanne C."/>
            <person name="Gautier V."/>
            <person name="Ament-Velasquez S.L."/>
            <person name="Kruys A."/>
            <person name="Hutchinson M.I."/>
            <person name="Powell A.J."/>
            <person name="Barry K."/>
            <person name="Miller A.N."/>
            <person name="Grigoriev I.V."/>
            <person name="Debuchy R."/>
            <person name="Gladieux P."/>
            <person name="Thoren M.H."/>
            <person name="Johannesson H."/>
        </authorList>
    </citation>
    <scope>NUCLEOTIDE SEQUENCE</scope>
    <source>
        <strain evidence="3">CBS 560.94</strain>
    </source>
</reference>
<evidence type="ECO:0000256" key="1">
    <source>
        <dbReference type="SAM" id="Coils"/>
    </source>
</evidence>
<dbReference type="RefSeq" id="XP_062686366.1">
    <property type="nucleotide sequence ID" value="XM_062825997.1"/>
</dbReference>
<dbReference type="GeneID" id="87863151"/>
<evidence type="ECO:0000313" key="3">
    <source>
        <dbReference type="EMBL" id="KAK3354988.1"/>
    </source>
</evidence>
<keyword evidence="1" id="KW-0175">Coiled coil</keyword>
<evidence type="ECO:0008006" key="5">
    <source>
        <dbReference type="Google" id="ProtNLM"/>
    </source>
</evidence>
<dbReference type="Proteomes" id="UP001278500">
    <property type="component" value="Unassembled WGS sequence"/>
</dbReference>
<dbReference type="Pfam" id="PF08728">
    <property type="entry name" value="CRT10"/>
    <property type="match status" value="2"/>
</dbReference>
<accession>A0AAE0JPB9</accession>
<organism evidence="3 4">
    <name type="scientific">Neurospora tetraspora</name>
    <dbReference type="NCBI Taxonomy" id="94610"/>
    <lineage>
        <taxon>Eukaryota</taxon>
        <taxon>Fungi</taxon>
        <taxon>Dikarya</taxon>
        <taxon>Ascomycota</taxon>
        <taxon>Pezizomycotina</taxon>
        <taxon>Sordariomycetes</taxon>
        <taxon>Sordariomycetidae</taxon>
        <taxon>Sordariales</taxon>
        <taxon>Sordariaceae</taxon>
        <taxon>Neurospora</taxon>
    </lineage>
</organism>
<evidence type="ECO:0000256" key="2">
    <source>
        <dbReference type="SAM" id="MobiDB-lite"/>
    </source>
</evidence>
<feature type="coiled-coil region" evidence="1">
    <location>
        <begin position="151"/>
        <end position="185"/>
    </location>
</feature>
<dbReference type="AlphaFoldDB" id="A0AAE0JPB9"/>
<comment type="caution">
    <text evidence="3">The sequence shown here is derived from an EMBL/GenBank/DDBJ whole genome shotgun (WGS) entry which is preliminary data.</text>
</comment>
<name>A0AAE0JPB9_9PEZI</name>
<proteinExistence type="predicted"/>